<dbReference type="STRING" id="1280948.HY36_12910"/>
<dbReference type="InterPro" id="IPR032466">
    <property type="entry name" value="Metal_Hydrolase"/>
</dbReference>
<feature type="signal peptide" evidence="1">
    <location>
        <begin position="1"/>
        <end position="18"/>
    </location>
</feature>
<dbReference type="RefSeq" id="WP_035548846.1">
    <property type="nucleotide sequence ID" value="NZ_AWFH01000003.1"/>
</dbReference>
<feature type="domain" description="Amidohydrolase 3" evidence="2">
    <location>
        <begin position="81"/>
        <end position="550"/>
    </location>
</feature>
<protein>
    <recommendedName>
        <fullName evidence="2">Amidohydrolase 3 domain-containing protein</fullName>
    </recommendedName>
</protein>
<dbReference type="GO" id="GO:0016810">
    <property type="term" value="F:hydrolase activity, acting on carbon-nitrogen (but not peptide) bonds"/>
    <property type="evidence" value="ECO:0007669"/>
    <property type="project" value="InterPro"/>
</dbReference>
<dbReference type="Gene3D" id="2.30.40.10">
    <property type="entry name" value="Urease, subunit C, domain 1"/>
    <property type="match status" value="1"/>
</dbReference>
<sequence>MRQMLLATALLGALVAGCAPKDGQPPASDKTGPVTVFTGGTIYTGNADQPVIDAVAVGSDGRIVAMVPPTSADWGDEDVTIVNLDGSAMFPGFTDSHAHLLGIGQRELTLNLEGTASIDELVTRTEIEVWEKEPGEILFGRGWIETGWPEGRMPSAADLDQVSPDNPVIYVRADGHALVANTAALKAADVYDLNEDPTGGRVERGDDGKATGIVIDYAMAPVLELLSAPSEDDISLALETGTQTYVSRGWTGVHNMSVGRIEAPIMAGLAKEGRLPLRIYNAFDESAFDVAKSRRHETGTITNRAVKLYMDGALGSRGALLIEPYSDRPDTSGLELLDTNALHNLMMDAAEDDVQLAIHAIGDLANRHILETFSALGYGPEKRWRIEHAQILAPDDVAQVGALGLIASMQPSHAIGDLKFAPDRLGVDRLAGAYAWQDMLSGGAVVAGGSDAPVEVGSPLIEFYAAIARKDLEGRAGEGWHPEQALSRQEALALFTSAAAYASFQEDDLGTIEIGKIADFSVFDRDLMTIPEADILKAKPIMTVIGGEIVWQAAE</sequence>
<evidence type="ECO:0000313" key="3">
    <source>
        <dbReference type="EMBL" id="KCZ64488.1"/>
    </source>
</evidence>
<evidence type="ECO:0000256" key="1">
    <source>
        <dbReference type="SAM" id="SignalP"/>
    </source>
</evidence>
<dbReference type="PROSITE" id="PS51257">
    <property type="entry name" value="PROKAR_LIPOPROTEIN"/>
    <property type="match status" value="1"/>
</dbReference>
<dbReference type="EMBL" id="AWFH01000003">
    <property type="protein sequence ID" value="KCZ64488.1"/>
    <property type="molecule type" value="Genomic_DNA"/>
</dbReference>
<feature type="chain" id="PRO_5001571153" description="Amidohydrolase 3 domain-containing protein" evidence="1">
    <location>
        <begin position="19"/>
        <end position="555"/>
    </location>
</feature>
<reference evidence="3 4" key="1">
    <citation type="journal article" date="2014" name="Antonie Van Leeuwenhoek">
        <title>Hyphomonas beringensis sp. nov. and Hyphomonas chukchiensis sp. nov., isolated from surface seawater of the Bering Sea and Chukchi Sea.</title>
        <authorList>
            <person name="Li C."/>
            <person name="Lai Q."/>
            <person name="Li G."/>
            <person name="Dong C."/>
            <person name="Wang J."/>
            <person name="Liao Y."/>
            <person name="Shao Z."/>
        </authorList>
    </citation>
    <scope>NUCLEOTIDE SEQUENCE [LARGE SCALE GENOMIC DNA]</scope>
    <source>
        <strain evidence="3 4">22II1-22F38</strain>
    </source>
</reference>
<dbReference type="eggNOG" id="COG1574">
    <property type="taxonomic scope" value="Bacteria"/>
</dbReference>
<evidence type="ECO:0000313" key="4">
    <source>
        <dbReference type="Proteomes" id="UP000024547"/>
    </source>
</evidence>
<dbReference type="PANTHER" id="PTHR22642">
    <property type="entry name" value="IMIDAZOLONEPROPIONASE"/>
    <property type="match status" value="1"/>
</dbReference>
<dbReference type="AlphaFoldDB" id="A0A059EA13"/>
<dbReference type="PATRIC" id="fig|1280948.3.peg.819"/>
<dbReference type="Gene3D" id="3.20.20.140">
    <property type="entry name" value="Metal-dependent hydrolases"/>
    <property type="match status" value="1"/>
</dbReference>
<dbReference type="SUPFAM" id="SSF51338">
    <property type="entry name" value="Composite domain of metallo-dependent hydrolases"/>
    <property type="match status" value="1"/>
</dbReference>
<dbReference type="Proteomes" id="UP000024547">
    <property type="component" value="Unassembled WGS sequence"/>
</dbReference>
<dbReference type="SUPFAM" id="SSF51556">
    <property type="entry name" value="Metallo-dependent hydrolases"/>
    <property type="match status" value="1"/>
</dbReference>
<dbReference type="CDD" id="cd01300">
    <property type="entry name" value="YtcJ_like"/>
    <property type="match status" value="1"/>
</dbReference>
<evidence type="ECO:0000259" key="2">
    <source>
        <dbReference type="Pfam" id="PF07969"/>
    </source>
</evidence>
<dbReference type="Pfam" id="PF07969">
    <property type="entry name" value="Amidohydro_3"/>
    <property type="match status" value="1"/>
</dbReference>
<dbReference type="InterPro" id="IPR011059">
    <property type="entry name" value="Metal-dep_hydrolase_composite"/>
</dbReference>
<organism evidence="3 4">
    <name type="scientific">Hyphomonas atlantica</name>
    <dbReference type="NCBI Taxonomy" id="1280948"/>
    <lineage>
        <taxon>Bacteria</taxon>
        <taxon>Pseudomonadati</taxon>
        <taxon>Pseudomonadota</taxon>
        <taxon>Alphaproteobacteria</taxon>
        <taxon>Hyphomonadales</taxon>
        <taxon>Hyphomonadaceae</taxon>
        <taxon>Hyphomonas</taxon>
    </lineage>
</organism>
<keyword evidence="4" id="KW-1185">Reference proteome</keyword>
<comment type="caution">
    <text evidence="3">The sequence shown here is derived from an EMBL/GenBank/DDBJ whole genome shotgun (WGS) entry which is preliminary data.</text>
</comment>
<dbReference type="InterPro" id="IPR013108">
    <property type="entry name" value="Amidohydro_3"/>
</dbReference>
<proteinExistence type="predicted"/>
<dbReference type="Gene3D" id="3.10.310.70">
    <property type="match status" value="1"/>
</dbReference>
<keyword evidence="1" id="KW-0732">Signal</keyword>
<accession>A0A059EA13</accession>
<dbReference type="InterPro" id="IPR033932">
    <property type="entry name" value="YtcJ-like"/>
</dbReference>
<name>A0A059EA13_9PROT</name>
<gene>
    <name evidence="3" type="ORF">HY36_12910</name>
</gene>
<dbReference type="PANTHER" id="PTHR22642:SF2">
    <property type="entry name" value="PROTEIN LONG AFTER FAR-RED 3"/>
    <property type="match status" value="1"/>
</dbReference>